<dbReference type="GO" id="GO:0071333">
    <property type="term" value="P:cellular response to glucose stimulus"/>
    <property type="evidence" value="ECO:0007669"/>
    <property type="project" value="TreeGrafter"/>
</dbReference>
<dbReference type="PIRSF" id="PIRSF001348">
    <property type="entry name" value="PEP_carboxykinase_GTP"/>
    <property type="match status" value="1"/>
</dbReference>
<dbReference type="Pfam" id="PF00821">
    <property type="entry name" value="PEPCK_GTP"/>
    <property type="match status" value="1"/>
</dbReference>
<comment type="cofactor">
    <cofactor evidence="11">
        <name>Mn(2+)</name>
        <dbReference type="ChEBI" id="CHEBI:29035"/>
    </cofactor>
    <text evidence="11">Binds 1 Mn(2+) ion per subunit.</text>
</comment>
<evidence type="ECO:0000256" key="8">
    <source>
        <dbReference type="ARBA" id="ARBA00023134"/>
    </source>
</evidence>
<feature type="binding site" evidence="11">
    <location>
        <position position="263"/>
    </location>
    <ligand>
        <name>substrate</name>
    </ligand>
</feature>
<dbReference type="EC" id="4.1.1.32" evidence="11"/>
<dbReference type="FunFam" id="3.40.449.10:FF:000005">
    <property type="entry name" value="Phosphoenolpyruvate carboxykinase [GTP]"/>
    <property type="match status" value="1"/>
</dbReference>
<dbReference type="GO" id="GO:0033993">
    <property type="term" value="P:response to lipid"/>
    <property type="evidence" value="ECO:0007669"/>
    <property type="project" value="TreeGrafter"/>
</dbReference>
<keyword evidence="14" id="KW-0670">Pyruvate</keyword>
<feature type="binding site" evidence="11">
    <location>
        <position position="288"/>
    </location>
    <ligand>
        <name>Mn(2+)</name>
        <dbReference type="ChEBI" id="CHEBI:29035"/>
    </ligand>
</feature>
<evidence type="ECO:0000256" key="5">
    <source>
        <dbReference type="ARBA" id="ARBA00022723"/>
    </source>
</evidence>
<evidence type="ECO:0000259" key="13">
    <source>
        <dbReference type="Pfam" id="PF17297"/>
    </source>
</evidence>
<reference evidence="14 15" key="1">
    <citation type="submission" date="2015-08" db="EMBL/GenBank/DDBJ databases">
        <authorList>
            <person name="Babu N.S."/>
            <person name="Beckwith C.J."/>
            <person name="Beseler K.G."/>
            <person name="Brison A."/>
            <person name="Carone J.V."/>
            <person name="Caskin T.P."/>
            <person name="Diamond M."/>
            <person name="Durham M.E."/>
            <person name="Foxe J.M."/>
            <person name="Go M."/>
            <person name="Henderson B.A."/>
            <person name="Jones I.B."/>
            <person name="McGettigan J.A."/>
            <person name="Micheletti S.J."/>
            <person name="Nasrallah M.E."/>
            <person name="Ortiz D."/>
            <person name="Piller C.R."/>
            <person name="Privatt S.R."/>
            <person name="Schneider S.L."/>
            <person name="Sharp S."/>
            <person name="Smith T.C."/>
            <person name="Stanton J.D."/>
            <person name="Ullery H.E."/>
            <person name="Wilson R.J."/>
            <person name="Serrano M.G."/>
            <person name="Buck G."/>
            <person name="Lee V."/>
            <person name="Wang Y."/>
            <person name="Carvalho R."/>
            <person name="Voegtly L."/>
            <person name="Shi R."/>
            <person name="Duckworth R."/>
            <person name="Johnson A."/>
            <person name="Loviza R."/>
            <person name="Walstead R."/>
            <person name="Shah Z."/>
            <person name="Kiflezghi M."/>
            <person name="Wade K."/>
            <person name="Ball S.L."/>
            <person name="Bradley K.W."/>
            <person name="Asai D.J."/>
            <person name="Bowman C.A."/>
            <person name="Russell D.A."/>
            <person name="Pope W.H."/>
            <person name="Jacobs-Sera D."/>
            <person name="Hendrix R.W."/>
            <person name="Hatfull G.F."/>
        </authorList>
    </citation>
    <scope>NUCLEOTIDE SEQUENCE [LARGE SCALE GENOMIC DNA]</scope>
    <source>
        <strain evidence="14 15">DSM 27648</strain>
    </source>
</reference>
<evidence type="ECO:0000256" key="4">
    <source>
        <dbReference type="ARBA" id="ARBA00022432"/>
    </source>
</evidence>
<sequence>MRAPRALVLPEARRTEMTNKELTNWVNEVADHAKPDAVRWFDGSKLAMLSLEDRMVADGTLHRLDSESHPHSFLHRSHPTDVARTEHLTFICSKHEQDAGPTNNWMSPEQAQADVWPLFAGAMKGRTMYVVPYLMGPADSPWSRLGVEITDSPYVVANLAIMTRTGDAALRRFGPHTRFVRGVHSLGDLSPTRRFICHFPQTRTIWSIGSGYGGNALLSKKCHALRIASVEAHEEGWMAEHMMILGITNPQGVKHYVAAAFPSACGKTNLAMLVPSLPGWKVETVGDDICWMHVGDDGRLWAVNPEAGFFGVAPGTSRKTNPNALAALGRDVIFTNVALRKDGTPWWEGLGPLDDGEVLTDWRGNLWTPGTKEPAAHPNSRFTVSARQCPTVGPSFDDPQGVPISAIIFGGRRARLTPLVYEARDWAHGVYVGATLVSETTAAATGAVGIPRNDPMAMLPFCGFNMADYFGHWLSMGRRLVEPPKIFHVNWFRTDEDGRYLWPGFGENIRVLKWILERVEGSQAVRPTPIGNVPVQSALDLSGLDTARENFERLVAVDPRAWLEEVERNGAFLDRFGERLPEAIRREHRALADRLRTAIS</sequence>
<feature type="binding site" evidence="11">
    <location>
        <position position="412"/>
    </location>
    <ligand>
        <name>GTP</name>
        <dbReference type="ChEBI" id="CHEBI:37565"/>
    </ligand>
</feature>
<dbReference type="Gene3D" id="3.90.228.20">
    <property type="match status" value="1"/>
</dbReference>
<dbReference type="GO" id="GO:0006094">
    <property type="term" value="P:gluconeogenesis"/>
    <property type="evidence" value="ECO:0007669"/>
    <property type="project" value="UniProtKB-UniRule"/>
</dbReference>
<feature type="binding site" evidence="11">
    <location>
        <position position="221"/>
    </location>
    <ligand>
        <name>Mn(2+)</name>
        <dbReference type="ChEBI" id="CHEBI:29035"/>
    </ligand>
</feature>
<feature type="binding site" evidence="11">
    <location>
        <position position="84"/>
    </location>
    <ligand>
        <name>substrate</name>
    </ligand>
</feature>
<evidence type="ECO:0000256" key="1">
    <source>
        <dbReference type="ARBA" id="ARBA00004742"/>
    </source>
</evidence>
<evidence type="ECO:0000256" key="3">
    <source>
        <dbReference type="ARBA" id="ARBA00011245"/>
    </source>
</evidence>
<dbReference type="AlphaFoldDB" id="A0A0K1QBA2"/>
<dbReference type="GO" id="GO:0046327">
    <property type="term" value="P:glycerol biosynthetic process from pyruvate"/>
    <property type="evidence" value="ECO:0007669"/>
    <property type="project" value="TreeGrafter"/>
</dbReference>
<evidence type="ECO:0000313" key="15">
    <source>
        <dbReference type="Proteomes" id="UP000064967"/>
    </source>
</evidence>
<keyword evidence="7 11" id="KW-0210">Decarboxylase</keyword>
<evidence type="ECO:0000256" key="11">
    <source>
        <dbReference type="HAMAP-Rule" id="MF_00452"/>
    </source>
</evidence>
<dbReference type="Gene3D" id="2.170.8.10">
    <property type="entry name" value="Phosphoenolpyruvate Carboxykinase, domain 2"/>
    <property type="match status" value="1"/>
</dbReference>
<comment type="function">
    <text evidence="11">Catalyzes the conversion of oxaloacetate (OAA) to phosphoenolpyruvate (PEP), the rate-limiting step in the metabolic pathway that produces glucose from lactate and other precursors derived from the citric acid cycle.</text>
</comment>
<evidence type="ECO:0000256" key="7">
    <source>
        <dbReference type="ARBA" id="ARBA00022793"/>
    </source>
</evidence>
<keyword evidence="10 11" id="KW-0456">Lyase</keyword>
<keyword evidence="5 11" id="KW-0479">Metal-binding</keyword>
<organism evidence="14 15">
    <name type="scientific">Labilithrix luteola</name>
    <dbReference type="NCBI Taxonomy" id="1391654"/>
    <lineage>
        <taxon>Bacteria</taxon>
        <taxon>Pseudomonadati</taxon>
        <taxon>Myxococcota</taxon>
        <taxon>Polyangia</taxon>
        <taxon>Polyangiales</taxon>
        <taxon>Labilitrichaceae</taxon>
        <taxon>Labilithrix</taxon>
    </lineage>
</organism>
<keyword evidence="4 11" id="KW-0312">Gluconeogenesis</keyword>
<dbReference type="PATRIC" id="fig|1391654.3.peg.9472"/>
<dbReference type="GO" id="GO:0030145">
    <property type="term" value="F:manganese ion binding"/>
    <property type="evidence" value="ECO:0007669"/>
    <property type="project" value="UniProtKB-UniRule"/>
</dbReference>
<dbReference type="PROSITE" id="PS00505">
    <property type="entry name" value="PEPCK_GTP"/>
    <property type="match status" value="1"/>
</dbReference>
<comment type="catalytic activity">
    <reaction evidence="11">
        <text>oxaloacetate + GTP = phosphoenolpyruvate + GDP + CO2</text>
        <dbReference type="Rhea" id="RHEA:10388"/>
        <dbReference type="ChEBI" id="CHEBI:16452"/>
        <dbReference type="ChEBI" id="CHEBI:16526"/>
        <dbReference type="ChEBI" id="CHEBI:37565"/>
        <dbReference type="ChEBI" id="CHEBI:58189"/>
        <dbReference type="ChEBI" id="CHEBI:58702"/>
        <dbReference type="EC" id="4.1.1.32"/>
    </reaction>
</comment>
<feature type="binding site" evidence="11">
    <location>
        <begin position="212"/>
        <end position="214"/>
    </location>
    <ligand>
        <name>substrate</name>
    </ligand>
</feature>
<feature type="domain" description="Phosphoenolpyruvate carboxykinase GTP-utilising N-terminal" evidence="13">
    <location>
        <begin position="24"/>
        <end position="232"/>
    </location>
</feature>
<dbReference type="EMBL" id="CP012333">
    <property type="protein sequence ID" value="AKV02685.1"/>
    <property type="molecule type" value="Genomic_DNA"/>
</dbReference>
<dbReference type="GO" id="GO:0004613">
    <property type="term" value="F:phosphoenolpyruvate carboxykinase (GTP) activity"/>
    <property type="evidence" value="ECO:0007669"/>
    <property type="project" value="UniProtKB-UniRule"/>
</dbReference>
<dbReference type="PANTHER" id="PTHR11561">
    <property type="entry name" value="PHOSPHOENOLPYRUVATE CARBOXYKINASE"/>
    <property type="match status" value="1"/>
</dbReference>
<comment type="subcellular location">
    <subcellularLocation>
        <location evidence="11">Cytoplasm</location>
    </subcellularLocation>
</comment>
<dbReference type="GO" id="GO:0042594">
    <property type="term" value="P:response to starvation"/>
    <property type="evidence" value="ECO:0007669"/>
    <property type="project" value="TreeGrafter"/>
</dbReference>
<dbReference type="InterPro" id="IPR013035">
    <property type="entry name" value="PEP_carboxykinase_C"/>
</dbReference>
<comment type="pathway">
    <text evidence="1 11">Carbohydrate biosynthesis; gluconeogenesis.</text>
</comment>
<dbReference type="Gene3D" id="3.40.449.10">
    <property type="entry name" value="Phosphoenolpyruvate Carboxykinase, domain 1"/>
    <property type="match status" value="1"/>
</dbReference>
<dbReference type="InterPro" id="IPR035078">
    <property type="entry name" value="PEP_carboxykinase_GTP_N"/>
</dbReference>
<dbReference type="CDD" id="cd00819">
    <property type="entry name" value="PEPCK_GTP"/>
    <property type="match status" value="1"/>
</dbReference>
<dbReference type="GO" id="GO:0019543">
    <property type="term" value="P:propionate catabolic process"/>
    <property type="evidence" value="ECO:0007669"/>
    <property type="project" value="TreeGrafter"/>
</dbReference>
<dbReference type="KEGG" id="llu:AKJ09_09348"/>
<feature type="binding site" evidence="11">
    <location>
        <begin position="505"/>
        <end position="508"/>
    </location>
    <ligand>
        <name>GTP</name>
        <dbReference type="ChEBI" id="CHEBI:37565"/>
    </ligand>
</feature>
<dbReference type="InterPro" id="IPR035077">
    <property type="entry name" value="PEP_carboxykinase_GTP_C"/>
</dbReference>
<keyword evidence="15" id="KW-1185">Reference proteome</keyword>
<keyword evidence="6 11" id="KW-0547">Nucleotide-binding</keyword>
<dbReference type="PANTHER" id="PTHR11561:SF0">
    <property type="entry name" value="PHOSPHOENOLPYRUVATE CARBOXYKINASE [GTP]-RELATED"/>
    <property type="match status" value="1"/>
</dbReference>
<keyword evidence="9 11" id="KW-0464">Manganese</keyword>
<dbReference type="InterPro" id="IPR018091">
    <property type="entry name" value="PEP_carboxykin_GTP_CS"/>
</dbReference>
<dbReference type="InterPro" id="IPR008209">
    <property type="entry name" value="PEP_carboxykinase_GTP"/>
</dbReference>
<dbReference type="SUPFAM" id="SSF53795">
    <property type="entry name" value="PEP carboxykinase-like"/>
    <property type="match status" value="1"/>
</dbReference>
<feature type="active site" evidence="11">
    <location>
        <position position="265"/>
    </location>
</feature>
<dbReference type="NCBIfam" id="NF003253">
    <property type="entry name" value="PRK04210.1"/>
    <property type="match status" value="1"/>
</dbReference>
<gene>
    <name evidence="11" type="primary">pckG</name>
    <name evidence="14" type="ORF">AKJ09_09348</name>
</gene>
<comment type="subunit">
    <text evidence="3 11">Monomer.</text>
</comment>
<dbReference type="Proteomes" id="UP000064967">
    <property type="component" value="Chromosome"/>
</dbReference>
<keyword evidence="8 11" id="KW-0342">GTP-binding</keyword>
<dbReference type="GO" id="GO:0005525">
    <property type="term" value="F:GTP binding"/>
    <property type="evidence" value="ECO:0007669"/>
    <property type="project" value="UniProtKB-UniRule"/>
</dbReference>
<feature type="binding site" evidence="11">
    <location>
        <begin position="264"/>
        <end position="269"/>
    </location>
    <ligand>
        <name>GTP</name>
        <dbReference type="ChEBI" id="CHEBI:37565"/>
    </ligand>
</feature>
<dbReference type="HAMAP" id="MF_00452">
    <property type="entry name" value="PEPCK_GTP"/>
    <property type="match status" value="1"/>
</dbReference>
<proteinExistence type="inferred from homology"/>
<evidence type="ECO:0000313" key="14">
    <source>
        <dbReference type="EMBL" id="AKV02685.1"/>
    </source>
</evidence>
<dbReference type="GO" id="GO:0006107">
    <property type="term" value="P:oxaloacetate metabolic process"/>
    <property type="evidence" value="ECO:0007669"/>
    <property type="project" value="TreeGrafter"/>
</dbReference>
<feature type="domain" description="Phosphoenolpyruvate carboxykinase C-terminal P-loop" evidence="12">
    <location>
        <begin position="237"/>
        <end position="593"/>
    </location>
</feature>
<feature type="binding site" evidence="11">
    <location>
        <position position="381"/>
    </location>
    <ligand>
        <name>GTP</name>
        <dbReference type="ChEBI" id="CHEBI:37565"/>
    </ligand>
</feature>
<dbReference type="SUPFAM" id="SSF68923">
    <property type="entry name" value="PEP carboxykinase N-terminal domain"/>
    <property type="match status" value="1"/>
</dbReference>
<accession>A0A0K1QBA2</accession>
<evidence type="ECO:0000256" key="9">
    <source>
        <dbReference type="ARBA" id="ARBA00023211"/>
    </source>
</evidence>
<dbReference type="STRING" id="1391654.AKJ09_09348"/>
<evidence type="ECO:0000256" key="10">
    <source>
        <dbReference type="ARBA" id="ARBA00023239"/>
    </source>
</evidence>
<evidence type="ECO:0000259" key="12">
    <source>
        <dbReference type="Pfam" id="PF00821"/>
    </source>
</evidence>
<feature type="binding site" evidence="11">
    <location>
        <begin position="379"/>
        <end position="381"/>
    </location>
    <ligand>
        <name>substrate</name>
    </ligand>
</feature>
<dbReference type="InterPro" id="IPR008210">
    <property type="entry name" value="PEP_carboxykinase_N"/>
</dbReference>
<dbReference type="UniPathway" id="UPA00138"/>
<evidence type="ECO:0000256" key="2">
    <source>
        <dbReference type="ARBA" id="ARBA00005796"/>
    </source>
</evidence>
<dbReference type="GO" id="GO:0005829">
    <property type="term" value="C:cytosol"/>
    <property type="evidence" value="ECO:0007669"/>
    <property type="project" value="TreeGrafter"/>
</dbReference>
<protein>
    <recommendedName>
        <fullName evidence="11">Phosphoenolpyruvate carboxykinase [GTP]</fullName>
        <shortName evidence="11">PEP carboxykinase</shortName>
        <shortName evidence="11">PEPCK</shortName>
        <ecNumber evidence="11">4.1.1.32</ecNumber>
    </recommendedName>
    <alternativeName>
        <fullName evidence="11">GTP-dependent phosphoenolpyruvate carboxykinase</fullName>
        <shortName evidence="11">GTP-PEPCK</shortName>
    </alternativeName>
</protein>
<keyword evidence="11" id="KW-0963">Cytoplasm</keyword>
<evidence type="ECO:0000256" key="6">
    <source>
        <dbReference type="ARBA" id="ARBA00022741"/>
    </source>
</evidence>
<comment type="similarity">
    <text evidence="2 11">Belongs to the phosphoenolpyruvate carboxykinase [GTP] family.</text>
</comment>
<dbReference type="Pfam" id="PF17297">
    <property type="entry name" value="PEPCK_N"/>
    <property type="match status" value="1"/>
</dbReference>
<feature type="binding site" evidence="11">
    <location>
        <position position="241"/>
    </location>
    <ligand>
        <name>Mn(2+)</name>
        <dbReference type="ChEBI" id="CHEBI:29035"/>
    </ligand>
</feature>
<name>A0A0K1QBA2_9BACT</name>